<dbReference type="Gene3D" id="3.40.50.880">
    <property type="match status" value="1"/>
</dbReference>
<proteinExistence type="predicted"/>
<keyword evidence="4" id="KW-1185">Reference proteome</keyword>
<evidence type="ECO:0000256" key="1">
    <source>
        <dbReference type="SAM" id="MobiDB-lite"/>
    </source>
</evidence>
<dbReference type="AlphaFoldDB" id="A0A508ASL2"/>
<sequence>MVPAGCARGSRPPPAPQMAPGSAPLRILVFTRTSGWRHDSIPDAIAALRGIAGELGMEVVATEDATAFSPASLAAYDAVVFASTTRDVLDEGQQAAFEAYVRDGGGYLGIHAAADTEYDWPWYGELVGAWFANHPEGLQATQVRFERPGVLVEGETWPVIDEIYNYRRNPRHRVQVIATVDETSYEGGTMGDDHPIAWCHRPGRGRAWYTGLGHTREMYADPRFRRHLARGLRFASGADAAC</sequence>
<dbReference type="InterPro" id="IPR029062">
    <property type="entry name" value="Class_I_gatase-like"/>
</dbReference>
<organism evidence="3 4">
    <name type="scientific">Marilutibacter aestuarii</name>
    <dbReference type="NCBI Taxonomy" id="1706195"/>
    <lineage>
        <taxon>Bacteria</taxon>
        <taxon>Pseudomonadati</taxon>
        <taxon>Pseudomonadota</taxon>
        <taxon>Gammaproteobacteria</taxon>
        <taxon>Lysobacterales</taxon>
        <taxon>Lysobacteraceae</taxon>
        <taxon>Marilutibacter</taxon>
    </lineage>
</organism>
<evidence type="ECO:0000259" key="2">
    <source>
        <dbReference type="Pfam" id="PF06283"/>
    </source>
</evidence>
<feature type="region of interest" description="Disordered" evidence="1">
    <location>
        <begin position="1"/>
        <end position="20"/>
    </location>
</feature>
<dbReference type="Proteomes" id="UP000318212">
    <property type="component" value="Unassembled WGS sequence"/>
</dbReference>
<feature type="domain" description="ThuA-like" evidence="2">
    <location>
        <begin position="26"/>
        <end position="235"/>
    </location>
</feature>
<protein>
    <submittedName>
        <fullName evidence="3">ThuA domain-containing protein</fullName>
    </submittedName>
</protein>
<dbReference type="OrthoDB" id="338827at2"/>
<name>A0A508ASL2_9GAMM</name>
<accession>A0A508ASL2</accession>
<dbReference type="Pfam" id="PF06283">
    <property type="entry name" value="ThuA"/>
    <property type="match status" value="1"/>
</dbReference>
<reference evidence="3 4" key="1">
    <citation type="submission" date="2019-06" db="EMBL/GenBank/DDBJ databases">
        <title>Lysobacter alkalisoli sp. nov. isolated from saline soil.</title>
        <authorList>
            <person name="Sun J.-Q."/>
            <person name="Xu L."/>
        </authorList>
    </citation>
    <scope>NUCLEOTIDE SEQUENCE [LARGE SCALE GENOMIC DNA]</scope>
    <source>
        <strain evidence="3 4">JCM 31130</strain>
    </source>
</reference>
<gene>
    <name evidence="3" type="ORF">FKV25_01170</name>
</gene>
<dbReference type="EMBL" id="VICE01000008">
    <property type="protein sequence ID" value="TQD51471.1"/>
    <property type="molecule type" value="Genomic_DNA"/>
</dbReference>
<evidence type="ECO:0000313" key="4">
    <source>
        <dbReference type="Proteomes" id="UP000318212"/>
    </source>
</evidence>
<dbReference type="InterPro" id="IPR029010">
    <property type="entry name" value="ThuA-like"/>
</dbReference>
<comment type="caution">
    <text evidence="3">The sequence shown here is derived from an EMBL/GenBank/DDBJ whole genome shotgun (WGS) entry which is preliminary data.</text>
</comment>
<dbReference type="SUPFAM" id="SSF52317">
    <property type="entry name" value="Class I glutamine amidotransferase-like"/>
    <property type="match status" value="1"/>
</dbReference>
<dbReference type="PANTHER" id="PTHR40469">
    <property type="entry name" value="SECRETED GLYCOSYL HYDROLASE"/>
    <property type="match status" value="1"/>
</dbReference>
<evidence type="ECO:0000313" key="3">
    <source>
        <dbReference type="EMBL" id="TQD51471.1"/>
    </source>
</evidence>
<dbReference type="PANTHER" id="PTHR40469:SF2">
    <property type="entry name" value="GALACTOSE-BINDING DOMAIN-LIKE SUPERFAMILY PROTEIN"/>
    <property type="match status" value="1"/>
</dbReference>